<dbReference type="GO" id="GO:0004029">
    <property type="term" value="F:aldehyde dehydrogenase (NAD+) activity"/>
    <property type="evidence" value="ECO:0007669"/>
    <property type="project" value="TreeGrafter"/>
</dbReference>
<keyword evidence="3" id="KW-1185">Reference proteome</keyword>
<evidence type="ECO:0000259" key="1">
    <source>
        <dbReference type="Pfam" id="PF05368"/>
    </source>
</evidence>
<dbReference type="RefSeq" id="WP_188026940.1">
    <property type="nucleotide sequence ID" value="NZ_JACHGR010000007.1"/>
</dbReference>
<accession>A0A841GRD5</accession>
<dbReference type="Proteomes" id="UP000585721">
    <property type="component" value="Unassembled WGS sequence"/>
</dbReference>
<dbReference type="SUPFAM" id="SSF51735">
    <property type="entry name" value="NAD(P)-binding Rossmann-fold domains"/>
    <property type="match status" value="1"/>
</dbReference>
<dbReference type="PANTHER" id="PTHR48079:SF6">
    <property type="entry name" value="NAD(P)-BINDING DOMAIN-CONTAINING PROTEIN-RELATED"/>
    <property type="match status" value="1"/>
</dbReference>
<dbReference type="InterPro" id="IPR036291">
    <property type="entry name" value="NAD(P)-bd_dom_sf"/>
</dbReference>
<feature type="domain" description="NmrA-like" evidence="1">
    <location>
        <begin position="6"/>
        <end position="93"/>
    </location>
</feature>
<organism evidence="2 3">
    <name type="scientific">Tolumonas osonensis</name>
    <dbReference type="NCBI Taxonomy" id="675874"/>
    <lineage>
        <taxon>Bacteria</taxon>
        <taxon>Pseudomonadati</taxon>
        <taxon>Pseudomonadota</taxon>
        <taxon>Gammaproteobacteria</taxon>
        <taxon>Aeromonadales</taxon>
        <taxon>Aeromonadaceae</taxon>
        <taxon>Tolumonas</taxon>
    </lineage>
</organism>
<name>A0A841GRD5_9GAMM</name>
<reference evidence="2 3" key="1">
    <citation type="submission" date="2020-08" db="EMBL/GenBank/DDBJ databases">
        <title>Genomic Encyclopedia of Type Strains, Phase IV (KMG-IV): sequencing the most valuable type-strain genomes for metagenomic binning, comparative biology and taxonomic classification.</title>
        <authorList>
            <person name="Goeker M."/>
        </authorList>
    </citation>
    <scope>NUCLEOTIDE SEQUENCE [LARGE SCALE GENOMIC DNA]</scope>
    <source>
        <strain evidence="2 3">DSM 22975</strain>
    </source>
</reference>
<sequence length="341" mass="37616">MAIESKKRIFITGGTGYIGGSFLHLMWERNYLENFDIRVLVRNIRTAEKLSQLGFTAVIGSLDDAKLLAYEAESADIIFNTANCDHVESAIALLHGAMNRYSTTSVKPIFIHTSGAGVLTAHSLGCGVAPDQDLKQDLWDEADVEKHVNISSHAPHRFVDIEIFKAAEKDFVKTYLVVPPTVFGVGLGPFASSRMSIQIPRLVYSALMRRQTMKVGAGNNIWPNVHVADLAELYLVILDAALQDKAPSGLQGLFYPVSEHFCWGDVSMKIAELLYQKKLLPSAIVTSGLQPGWFWGSNVIVRSTNSMNLGWQVKNGGTNEMLRDIEHDISLVLEAVRSNNV</sequence>
<proteinExistence type="predicted"/>
<dbReference type="AlphaFoldDB" id="A0A841GRD5"/>
<dbReference type="EMBL" id="JACHGR010000007">
    <property type="protein sequence ID" value="MBB6056213.1"/>
    <property type="molecule type" value="Genomic_DNA"/>
</dbReference>
<dbReference type="PANTHER" id="PTHR48079">
    <property type="entry name" value="PROTEIN YEEZ"/>
    <property type="match status" value="1"/>
</dbReference>
<gene>
    <name evidence="2" type="ORF">HNR75_002145</name>
</gene>
<dbReference type="InterPro" id="IPR051783">
    <property type="entry name" value="NAD(P)-dependent_oxidoreduct"/>
</dbReference>
<evidence type="ECO:0000313" key="3">
    <source>
        <dbReference type="Proteomes" id="UP000585721"/>
    </source>
</evidence>
<dbReference type="Gene3D" id="3.40.50.720">
    <property type="entry name" value="NAD(P)-binding Rossmann-like Domain"/>
    <property type="match status" value="1"/>
</dbReference>
<evidence type="ECO:0000313" key="2">
    <source>
        <dbReference type="EMBL" id="MBB6056213.1"/>
    </source>
</evidence>
<comment type="caution">
    <text evidence="2">The sequence shown here is derived from an EMBL/GenBank/DDBJ whole genome shotgun (WGS) entry which is preliminary data.</text>
</comment>
<dbReference type="InterPro" id="IPR008030">
    <property type="entry name" value="NmrA-like"/>
</dbReference>
<dbReference type="GO" id="GO:0005737">
    <property type="term" value="C:cytoplasm"/>
    <property type="evidence" value="ECO:0007669"/>
    <property type="project" value="TreeGrafter"/>
</dbReference>
<dbReference type="Pfam" id="PF05368">
    <property type="entry name" value="NmrA"/>
    <property type="match status" value="1"/>
</dbReference>
<protein>
    <submittedName>
        <fullName evidence="2">Nucleoside-diphosphate-sugar epimerase</fullName>
    </submittedName>
</protein>